<proteinExistence type="predicted"/>
<protein>
    <submittedName>
        <fullName evidence="3">Uncharacterized protein</fullName>
    </submittedName>
</protein>
<keyword evidence="4" id="KW-1185">Reference proteome</keyword>
<feature type="signal peptide" evidence="2">
    <location>
        <begin position="1"/>
        <end position="17"/>
    </location>
</feature>
<comment type="caution">
    <text evidence="3">The sequence shown here is derived from an EMBL/GenBank/DDBJ whole genome shotgun (WGS) entry which is preliminary data.</text>
</comment>
<accession>A0A8T0RT11</accession>
<evidence type="ECO:0000256" key="1">
    <source>
        <dbReference type="SAM" id="MobiDB-lite"/>
    </source>
</evidence>
<feature type="compositionally biased region" description="Low complexity" evidence="1">
    <location>
        <begin position="60"/>
        <end position="70"/>
    </location>
</feature>
<name>A0A8T0RT11_PANVG</name>
<feature type="chain" id="PRO_5035781166" evidence="2">
    <location>
        <begin position="18"/>
        <end position="95"/>
    </location>
</feature>
<sequence>MASIVLLLSELLGGESASVLAADRYIMGGGRLGLVEFRPAAAAAESSPSPAAKRDGRPVGGQQRAAAGTEGAREEKEESFEDLAVSRIAVDAMWP</sequence>
<gene>
    <name evidence="3" type="ORF">PVAP13_5NG180500</name>
</gene>
<keyword evidence="2" id="KW-0732">Signal</keyword>
<dbReference type="Proteomes" id="UP000823388">
    <property type="component" value="Chromosome 5N"/>
</dbReference>
<feature type="region of interest" description="Disordered" evidence="1">
    <location>
        <begin position="43"/>
        <end position="80"/>
    </location>
</feature>
<reference evidence="3" key="1">
    <citation type="submission" date="2020-05" db="EMBL/GenBank/DDBJ databases">
        <title>WGS assembly of Panicum virgatum.</title>
        <authorList>
            <person name="Lovell J.T."/>
            <person name="Jenkins J."/>
            <person name="Shu S."/>
            <person name="Juenger T.E."/>
            <person name="Schmutz J."/>
        </authorList>
    </citation>
    <scope>NUCLEOTIDE SEQUENCE</scope>
    <source>
        <strain evidence="3">AP13</strain>
    </source>
</reference>
<evidence type="ECO:0000313" key="3">
    <source>
        <dbReference type="EMBL" id="KAG2587876.1"/>
    </source>
</evidence>
<evidence type="ECO:0000256" key="2">
    <source>
        <dbReference type="SAM" id="SignalP"/>
    </source>
</evidence>
<organism evidence="3 4">
    <name type="scientific">Panicum virgatum</name>
    <name type="common">Blackwell switchgrass</name>
    <dbReference type="NCBI Taxonomy" id="38727"/>
    <lineage>
        <taxon>Eukaryota</taxon>
        <taxon>Viridiplantae</taxon>
        <taxon>Streptophyta</taxon>
        <taxon>Embryophyta</taxon>
        <taxon>Tracheophyta</taxon>
        <taxon>Spermatophyta</taxon>
        <taxon>Magnoliopsida</taxon>
        <taxon>Liliopsida</taxon>
        <taxon>Poales</taxon>
        <taxon>Poaceae</taxon>
        <taxon>PACMAD clade</taxon>
        <taxon>Panicoideae</taxon>
        <taxon>Panicodae</taxon>
        <taxon>Paniceae</taxon>
        <taxon>Panicinae</taxon>
        <taxon>Panicum</taxon>
        <taxon>Panicum sect. Hiantes</taxon>
    </lineage>
</organism>
<dbReference type="AlphaFoldDB" id="A0A8T0RT11"/>
<dbReference type="EMBL" id="CM029046">
    <property type="protein sequence ID" value="KAG2587876.1"/>
    <property type="molecule type" value="Genomic_DNA"/>
</dbReference>
<evidence type="ECO:0000313" key="4">
    <source>
        <dbReference type="Proteomes" id="UP000823388"/>
    </source>
</evidence>